<keyword evidence="7 9" id="KW-0067">ATP-binding</keyword>
<dbReference type="SUPFAM" id="SSF52540">
    <property type="entry name" value="P-loop containing nucleoside triphosphate hydrolases"/>
    <property type="match status" value="1"/>
</dbReference>
<dbReference type="InterPro" id="IPR042174">
    <property type="entry name" value="RecF_2"/>
</dbReference>
<dbReference type="PANTHER" id="PTHR32182">
    <property type="entry name" value="DNA REPLICATION AND REPAIR PROTEIN RECF"/>
    <property type="match status" value="1"/>
</dbReference>
<keyword evidence="9" id="KW-0742">SOS response</keyword>
<dbReference type="GO" id="GO:0003697">
    <property type="term" value="F:single-stranded DNA binding"/>
    <property type="evidence" value="ECO:0007669"/>
    <property type="project" value="UniProtKB-UniRule"/>
</dbReference>
<dbReference type="HAMAP" id="MF_00365">
    <property type="entry name" value="RecF"/>
    <property type="match status" value="1"/>
</dbReference>
<evidence type="ECO:0000256" key="3">
    <source>
        <dbReference type="ARBA" id="ARBA00020170"/>
    </source>
</evidence>
<comment type="similarity">
    <text evidence="2 9">Belongs to the RecF family.</text>
</comment>
<dbReference type="SMART" id="SM00382">
    <property type="entry name" value="AAA"/>
    <property type="match status" value="1"/>
</dbReference>
<dbReference type="GO" id="GO:0006260">
    <property type="term" value="P:DNA replication"/>
    <property type="evidence" value="ECO:0007669"/>
    <property type="project" value="UniProtKB-UniRule"/>
</dbReference>
<comment type="subcellular location">
    <subcellularLocation>
        <location evidence="1 9">Cytoplasm</location>
    </subcellularLocation>
</comment>
<dbReference type="Pfam" id="PF02463">
    <property type="entry name" value="SMC_N"/>
    <property type="match status" value="1"/>
</dbReference>
<dbReference type="InterPro" id="IPR003395">
    <property type="entry name" value="RecF/RecN/SMC_N"/>
</dbReference>
<sequence>MEADTDAGPQDASRLVRLVLTDFRNYESLAWTVEGRISLITGPNGSGKTNLLEAISLLVPGRGLRGARMADLPRHGAVHWAVAAKLHSAGEALEIGTGTVPDSQAGRRVFRLDGQPVRNRNEIAQRLSAVWLTPQMDRLFIEGASGRRRFLDRLVLALEPGHAREVAAHDEAMQGRNRLLSSGRADASWIGGLELSMARHAVAAAAARRALVGRLNARAAGREGDPGGNGFPAARLMLACPIAERLAHEPALAVEDWLRMTLAAARSADARTGGASLGAHKADLLLSDIETGQQASTASTGQQKALLLGVVLAHAALIGSLRGDAPLLLLDEPLVHLDATRRNALFEALAGLSSHVLMTGTDLEPFRPLEGLASPVGALQGRLLNAGSEAWKSL</sequence>
<dbReference type="InterPro" id="IPR003593">
    <property type="entry name" value="AAA+_ATPase"/>
</dbReference>
<keyword evidence="9" id="KW-0234">DNA repair</keyword>
<organism evidence="11 12">
    <name type="scientific">Lichenicola cladoniae</name>
    <dbReference type="NCBI Taxonomy" id="1484109"/>
    <lineage>
        <taxon>Bacteria</taxon>
        <taxon>Pseudomonadati</taxon>
        <taxon>Pseudomonadota</taxon>
        <taxon>Alphaproteobacteria</taxon>
        <taxon>Acetobacterales</taxon>
        <taxon>Acetobacteraceae</taxon>
        <taxon>Lichenicola</taxon>
    </lineage>
</organism>
<evidence type="ECO:0000256" key="2">
    <source>
        <dbReference type="ARBA" id="ARBA00008016"/>
    </source>
</evidence>
<protein>
    <recommendedName>
        <fullName evidence="3 9">DNA replication and repair protein RecF</fullName>
    </recommendedName>
</protein>
<dbReference type="GO" id="GO:0000731">
    <property type="term" value="P:DNA synthesis involved in DNA repair"/>
    <property type="evidence" value="ECO:0007669"/>
    <property type="project" value="TreeGrafter"/>
</dbReference>
<name>A0A6M8HWD9_9PROT</name>
<keyword evidence="12" id="KW-1185">Reference proteome</keyword>
<comment type="function">
    <text evidence="9">The RecF protein is involved in DNA metabolism; it is required for DNA replication and normal SOS inducibility. RecF binds preferentially to single-stranded, linear DNA. It also seems to bind ATP.</text>
</comment>
<evidence type="ECO:0000256" key="8">
    <source>
        <dbReference type="ARBA" id="ARBA00023125"/>
    </source>
</evidence>
<gene>
    <name evidence="9 11" type="primary">recF</name>
    <name evidence="11" type="ORF">HN018_09115</name>
</gene>
<evidence type="ECO:0000256" key="9">
    <source>
        <dbReference type="HAMAP-Rule" id="MF_00365"/>
    </source>
</evidence>
<evidence type="ECO:0000256" key="7">
    <source>
        <dbReference type="ARBA" id="ARBA00022840"/>
    </source>
</evidence>
<dbReference type="PROSITE" id="PS00617">
    <property type="entry name" value="RECF_1"/>
    <property type="match status" value="1"/>
</dbReference>
<evidence type="ECO:0000256" key="6">
    <source>
        <dbReference type="ARBA" id="ARBA00022741"/>
    </source>
</evidence>
<dbReference type="EMBL" id="CP053708">
    <property type="protein sequence ID" value="QKE92546.1"/>
    <property type="molecule type" value="Genomic_DNA"/>
</dbReference>
<keyword evidence="6 9" id="KW-0547">Nucleotide-binding</keyword>
<reference evidence="11 12" key="1">
    <citation type="journal article" date="2014" name="World J. Microbiol. Biotechnol.">
        <title>Biodiversity and physiological characteristics of Antarctic and Arctic lichens-associated bacteria.</title>
        <authorList>
            <person name="Lee Y.M."/>
            <person name="Kim E.H."/>
            <person name="Lee H.K."/>
            <person name="Hong S.G."/>
        </authorList>
    </citation>
    <scope>NUCLEOTIDE SEQUENCE [LARGE SCALE GENOMIC DNA]</scope>
    <source>
        <strain evidence="11 12">PAMC 26569</strain>
    </source>
</reference>
<dbReference type="NCBIfam" id="TIGR00611">
    <property type="entry name" value="recf"/>
    <property type="match status" value="1"/>
</dbReference>
<accession>A0A6M8HWD9</accession>
<keyword evidence="4 9" id="KW-0963">Cytoplasm</keyword>
<feature type="binding site" evidence="9">
    <location>
        <begin position="42"/>
        <end position="49"/>
    </location>
    <ligand>
        <name>ATP</name>
        <dbReference type="ChEBI" id="CHEBI:30616"/>
    </ligand>
</feature>
<dbReference type="Gene3D" id="3.40.50.300">
    <property type="entry name" value="P-loop containing nucleotide triphosphate hydrolases"/>
    <property type="match status" value="1"/>
</dbReference>
<evidence type="ECO:0000313" key="12">
    <source>
        <dbReference type="Proteomes" id="UP000500767"/>
    </source>
</evidence>
<dbReference type="KEGG" id="lck:HN018_09115"/>
<keyword evidence="8 9" id="KW-0238">DNA-binding</keyword>
<dbReference type="PANTHER" id="PTHR32182:SF0">
    <property type="entry name" value="DNA REPLICATION AND REPAIR PROTEIN RECF"/>
    <property type="match status" value="1"/>
</dbReference>
<dbReference type="GO" id="GO:0005524">
    <property type="term" value="F:ATP binding"/>
    <property type="evidence" value="ECO:0007669"/>
    <property type="project" value="UniProtKB-UniRule"/>
</dbReference>
<evidence type="ECO:0000259" key="10">
    <source>
        <dbReference type="SMART" id="SM00382"/>
    </source>
</evidence>
<dbReference type="GO" id="GO:0009432">
    <property type="term" value="P:SOS response"/>
    <property type="evidence" value="ECO:0007669"/>
    <property type="project" value="UniProtKB-UniRule"/>
</dbReference>
<keyword evidence="9" id="KW-0227">DNA damage</keyword>
<proteinExistence type="inferred from homology"/>
<dbReference type="Gene3D" id="1.20.1050.90">
    <property type="entry name" value="RecF/RecN/SMC, N-terminal domain"/>
    <property type="match status" value="1"/>
</dbReference>
<evidence type="ECO:0000256" key="4">
    <source>
        <dbReference type="ARBA" id="ARBA00022490"/>
    </source>
</evidence>
<dbReference type="AlphaFoldDB" id="A0A6M8HWD9"/>
<evidence type="ECO:0000256" key="1">
    <source>
        <dbReference type="ARBA" id="ARBA00004496"/>
    </source>
</evidence>
<dbReference type="InterPro" id="IPR001238">
    <property type="entry name" value="DNA-binding_RecF"/>
</dbReference>
<feature type="domain" description="AAA+ ATPase" evidence="10">
    <location>
        <begin position="34"/>
        <end position="389"/>
    </location>
</feature>
<dbReference type="InterPro" id="IPR018078">
    <property type="entry name" value="DNA-binding_RecF_CS"/>
</dbReference>
<dbReference type="Proteomes" id="UP000500767">
    <property type="component" value="Chromosome"/>
</dbReference>
<dbReference type="GO" id="GO:0006302">
    <property type="term" value="P:double-strand break repair"/>
    <property type="evidence" value="ECO:0007669"/>
    <property type="project" value="TreeGrafter"/>
</dbReference>
<evidence type="ECO:0000313" key="11">
    <source>
        <dbReference type="EMBL" id="QKE92546.1"/>
    </source>
</evidence>
<evidence type="ECO:0000256" key="5">
    <source>
        <dbReference type="ARBA" id="ARBA00022705"/>
    </source>
</evidence>
<keyword evidence="5 9" id="KW-0235">DNA replication</keyword>
<dbReference type="InterPro" id="IPR027417">
    <property type="entry name" value="P-loop_NTPase"/>
</dbReference>
<dbReference type="RefSeq" id="WP_171836023.1">
    <property type="nucleotide sequence ID" value="NZ_CP053708.1"/>
</dbReference>
<dbReference type="GO" id="GO:0005737">
    <property type="term" value="C:cytoplasm"/>
    <property type="evidence" value="ECO:0007669"/>
    <property type="project" value="UniProtKB-SubCell"/>
</dbReference>